<name>A0AAV9HHP9_9PEZI</name>
<sequence length="125" mass="13471">MKTQSIVIALGTILLAAQDVAATCYRSGDSWPNRDEARRFVIDACNNNGGMFTGGYSRGQTKSMCPRSGGKGLLFEVQNLTPNEGNSDLSNSECTLRLENEINGCEKGGESTVNGWRFRADPGNC</sequence>
<dbReference type="Proteomes" id="UP001321749">
    <property type="component" value="Unassembled WGS sequence"/>
</dbReference>
<feature type="signal peptide" evidence="1">
    <location>
        <begin position="1"/>
        <end position="22"/>
    </location>
</feature>
<reference evidence="2" key="2">
    <citation type="submission" date="2023-06" db="EMBL/GenBank/DDBJ databases">
        <authorList>
            <consortium name="Lawrence Berkeley National Laboratory"/>
            <person name="Mondo S.J."/>
            <person name="Hensen N."/>
            <person name="Bonometti L."/>
            <person name="Westerberg I."/>
            <person name="Brannstrom I.O."/>
            <person name="Guillou S."/>
            <person name="Cros-Aarteil S."/>
            <person name="Calhoun S."/>
            <person name="Haridas S."/>
            <person name="Kuo A."/>
            <person name="Pangilinan J."/>
            <person name="Riley R."/>
            <person name="Labutti K."/>
            <person name="Andreopoulos B."/>
            <person name="Lipzen A."/>
            <person name="Chen C."/>
            <person name="Yanf M."/>
            <person name="Daum C."/>
            <person name="Ng V."/>
            <person name="Clum A."/>
            <person name="Steindorff A."/>
            <person name="Ohm R."/>
            <person name="Martin F."/>
            <person name="Silar P."/>
            <person name="Natvig D."/>
            <person name="Lalanne C."/>
            <person name="Gautier V."/>
            <person name="Ament-Velasquez S.L."/>
            <person name="Kruys A."/>
            <person name="Hutchinson M.I."/>
            <person name="Powell A.J."/>
            <person name="Barry K."/>
            <person name="Miller A.N."/>
            <person name="Grigoriev I.V."/>
            <person name="Debuchy R."/>
            <person name="Gladieux P."/>
            <person name="Thoren M.H."/>
            <person name="Johannesson H."/>
        </authorList>
    </citation>
    <scope>NUCLEOTIDE SEQUENCE</scope>
    <source>
        <strain evidence="2">PSN324</strain>
    </source>
</reference>
<evidence type="ECO:0000313" key="3">
    <source>
        <dbReference type="Proteomes" id="UP001321749"/>
    </source>
</evidence>
<accession>A0AAV9HHP9</accession>
<comment type="caution">
    <text evidence="2">The sequence shown here is derived from an EMBL/GenBank/DDBJ whole genome shotgun (WGS) entry which is preliminary data.</text>
</comment>
<evidence type="ECO:0000256" key="1">
    <source>
        <dbReference type="SAM" id="SignalP"/>
    </source>
</evidence>
<proteinExistence type="predicted"/>
<dbReference type="AlphaFoldDB" id="A0AAV9HHP9"/>
<keyword evidence="3" id="KW-1185">Reference proteome</keyword>
<keyword evidence="1" id="KW-0732">Signal</keyword>
<feature type="chain" id="PRO_5043519023" description="Secreted protein" evidence="1">
    <location>
        <begin position="23"/>
        <end position="125"/>
    </location>
</feature>
<dbReference type="EMBL" id="MU865040">
    <property type="protein sequence ID" value="KAK4459320.1"/>
    <property type="molecule type" value="Genomic_DNA"/>
</dbReference>
<protein>
    <recommendedName>
        <fullName evidence="4">Secreted protein</fullName>
    </recommendedName>
</protein>
<evidence type="ECO:0008006" key="4">
    <source>
        <dbReference type="Google" id="ProtNLM"/>
    </source>
</evidence>
<organism evidence="2 3">
    <name type="scientific">Cladorrhinum samala</name>
    <dbReference type="NCBI Taxonomy" id="585594"/>
    <lineage>
        <taxon>Eukaryota</taxon>
        <taxon>Fungi</taxon>
        <taxon>Dikarya</taxon>
        <taxon>Ascomycota</taxon>
        <taxon>Pezizomycotina</taxon>
        <taxon>Sordariomycetes</taxon>
        <taxon>Sordariomycetidae</taxon>
        <taxon>Sordariales</taxon>
        <taxon>Podosporaceae</taxon>
        <taxon>Cladorrhinum</taxon>
    </lineage>
</organism>
<evidence type="ECO:0000313" key="2">
    <source>
        <dbReference type="EMBL" id="KAK4459320.1"/>
    </source>
</evidence>
<reference evidence="2" key="1">
    <citation type="journal article" date="2023" name="Mol. Phylogenet. Evol.">
        <title>Genome-scale phylogeny and comparative genomics of the fungal order Sordariales.</title>
        <authorList>
            <person name="Hensen N."/>
            <person name="Bonometti L."/>
            <person name="Westerberg I."/>
            <person name="Brannstrom I.O."/>
            <person name="Guillou S."/>
            <person name="Cros-Aarteil S."/>
            <person name="Calhoun S."/>
            <person name="Haridas S."/>
            <person name="Kuo A."/>
            <person name="Mondo S."/>
            <person name="Pangilinan J."/>
            <person name="Riley R."/>
            <person name="LaButti K."/>
            <person name="Andreopoulos B."/>
            <person name="Lipzen A."/>
            <person name="Chen C."/>
            <person name="Yan M."/>
            <person name="Daum C."/>
            <person name="Ng V."/>
            <person name="Clum A."/>
            <person name="Steindorff A."/>
            <person name="Ohm R.A."/>
            <person name="Martin F."/>
            <person name="Silar P."/>
            <person name="Natvig D.O."/>
            <person name="Lalanne C."/>
            <person name="Gautier V."/>
            <person name="Ament-Velasquez S.L."/>
            <person name="Kruys A."/>
            <person name="Hutchinson M.I."/>
            <person name="Powell A.J."/>
            <person name="Barry K."/>
            <person name="Miller A.N."/>
            <person name="Grigoriev I.V."/>
            <person name="Debuchy R."/>
            <person name="Gladieux P."/>
            <person name="Hiltunen Thoren M."/>
            <person name="Johannesson H."/>
        </authorList>
    </citation>
    <scope>NUCLEOTIDE SEQUENCE</scope>
    <source>
        <strain evidence="2">PSN324</strain>
    </source>
</reference>
<gene>
    <name evidence="2" type="ORF">QBC42DRAFT_340415</name>
</gene>